<dbReference type="eggNOG" id="COG0479">
    <property type="taxonomic scope" value="Bacteria"/>
</dbReference>
<keyword evidence="5" id="KW-0408">Iron</keyword>
<keyword evidence="4" id="KW-0249">Electron transport</keyword>
<evidence type="ECO:0000256" key="3">
    <source>
        <dbReference type="ARBA" id="ARBA00022723"/>
    </source>
</evidence>
<dbReference type="GO" id="GO:0016491">
    <property type="term" value="F:oxidoreductase activity"/>
    <property type="evidence" value="ECO:0007669"/>
    <property type="project" value="UniProtKB-ARBA"/>
</dbReference>
<dbReference type="STRING" id="383372.Rcas_0899"/>
<evidence type="ECO:0000256" key="6">
    <source>
        <dbReference type="ARBA" id="ARBA00023014"/>
    </source>
</evidence>
<evidence type="ECO:0000256" key="4">
    <source>
        <dbReference type="ARBA" id="ARBA00022982"/>
    </source>
</evidence>
<dbReference type="PROSITE" id="PS00198">
    <property type="entry name" value="4FE4S_FER_1"/>
    <property type="match status" value="1"/>
</dbReference>
<dbReference type="InterPro" id="IPR017900">
    <property type="entry name" value="4Fe4S_Fe_S_CS"/>
</dbReference>
<sequence>MEAEMRVFVDSLRKNMTAEDVVNLEACMDCKMCGEACAWYLVTGDEKLHPTHKTGLIRQVYQRYMTLEGQIGGALGLVPTPTVDDLKENMRYFWACTACGRCTLACPAGISTRRIVRLARAAYADSGLSYANPTIKSIVENTERYRHSFGLTIPQVIGRVGLFLRSEGIEVPVDVHGAEMLFVCPAAGNTKIPDYGIKLIKILNAAGVSYTISPYVIDTGTEIDHIAVHHNLSKQMLEEWEQEADRLGVKKILLVECGCDARTLYAEASETLGRPFRYPIVSVDTLMLDLIREGRLPVEKTDLKVTLHDPCYATRLSGLGDVFRDLLYLVTDNFVEMTPNREHNYCCNGGAGGMRLPENTDLRRKISVLKANQIRATGAEYVTSPCVVCTLSLEDTCRTYGLAQPGERMALVLFEVVYEAMEPALAKRGELDRMFVPAELKNRDPGFFLEHSIEGRMAALMQTPEFPALLDWLERDEIVQRFAKDHPQVYDHLHALRDMTMLTMPALHTRAVADQSQVQS</sequence>
<dbReference type="InterPro" id="IPR004017">
    <property type="entry name" value="Cys_rich_dom"/>
</dbReference>
<dbReference type="GO" id="GO:0051539">
    <property type="term" value="F:4 iron, 4 sulfur cluster binding"/>
    <property type="evidence" value="ECO:0007669"/>
    <property type="project" value="UniProtKB-KW"/>
</dbReference>
<dbReference type="Pfam" id="PF02754">
    <property type="entry name" value="CCG"/>
    <property type="match status" value="1"/>
</dbReference>
<keyword evidence="3" id="KW-0479">Metal-binding</keyword>
<protein>
    <recommendedName>
        <fullName evidence="7">4Fe-4S ferredoxin-type domain-containing protein</fullName>
    </recommendedName>
</protein>
<dbReference type="InterPro" id="IPR017896">
    <property type="entry name" value="4Fe4S_Fe-S-bd"/>
</dbReference>
<name>A7NHR7_ROSCS</name>
<evidence type="ECO:0000256" key="5">
    <source>
        <dbReference type="ARBA" id="ARBA00023004"/>
    </source>
</evidence>
<evidence type="ECO:0000256" key="1">
    <source>
        <dbReference type="ARBA" id="ARBA00022448"/>
    </source>
</evidence>
<evidence type="ECO:0000256" key="2">
    <source>
        <dbReference type="ARBA" id="ARBA00022485"/>
    </source>
</evidence>
<dbReference type="AlphaFoldDB" id="A7NHR7"/>
<evidence type="ECO:0000313" key="9">
    <source>
        <dbReference type="Proteomes" id="UP000000263"/>
    </source>
</evidence>
<dbReference type="GO" id="GO:0046872">
    <property type="term" value="F:metal ion binding"/>
    <property type="evidence" value="ECO:0007669"/>
    <property type="project" value="UniProtKB-KW"/>
</dbReference>
<dbReference type="Gene3D" id="1.10.1060.10">
    <property type="entry name" value="Alpha-helical ferredoxin"/>
    <property type="match status" value="1"/>
</dbReference>
<organism evidence="8 9">
    <name type="scientific">Roseiflexus castenholzii (strain DSM 13941 / HLO8)</name>
    <dbReference type="NCBI Taxonomy" id="383372"/>
    <lineage>
        <taxon>Bacteria</taxon>
        <taxon>Bacillati</taxon>
        <taxon>Chloroflexota</taxon>
        <taxon>Chloroflexia</taxon>
        <taxon>Chloroflexales</taxon>
        <taxon>Roseiflexineae</taxon>
        <taxon>Roseiflexaceae</taxon>
        <taxon>Roseiflexus</taxon>
    </lineage>
</organism>
<dbReference type="SUPFAM" id="SSF46548">
    <property type="entry name" value="alpha-helical ferredoxin"/>
    <property type="match status" value="1"/>
</dbReference>
<dbReference type="PROSITE" id="PS51379">
    <property type="entry name" value="4FE4S_FER_2"/>
    <property type="match status" value="2"/>
</dbReference>
<gene>
    <name evidence="8" type="ordered locus">Rcas_0899</name>
</gene>
<evidence type="ECO:0000313" key="8">
    <source>
        <dbReference type="EMBL" id="ABU57014.1"/>
    </source>
</evidence>
<dbReference type="OrthoDB" id="9786127at2"/>
<evidence type="ECO:0000259" key="7">
    <source>
        <dbReference type="PROSITE" id="PS51379"/>
    </source>
</evidence>
<dbReference type="eggNOG" id="COG0247">
    <property type="taxonomic scope" value="Bacteria"/>
</dbReference>
<keyword evidence="2" id="KW-0004">4Fe-4S</keyword>
<dbReference type="Pfam" id="PF13183">
    <property type="entry name" value="Fer4_8"/>
    <property type="match status" value="1"/>
</dbReference>
<dbReference type="EMBL" id="CP000804">
    <property type="protein sequence ID" value="ABU57014.1"/>
    <property type="molecule type" value="Genomic_DNA"/>
</dbReference>
<dbReference type="InterPro" id="IPR009051">
    <property type="entry name" value="Helical_ferredxn"/>
</dbReference>
<dbReference type="PANTHER" id="PTHR43551:SF1">
    <property type="entry name" value="HETERODISULFIDE REDUCTASE"/>
    <property type="match status" value="1"/>
</dbReference>
<keyword evidence="1" id="KW-0813">Transport</keyword>
<feature type="domain" description="4Fe-4S ferredoxin-type" evidence="7">
    <location>
        <begin position="86"/>
        <end position="116"/>
    </location>
</feature>
<dbReference type="PANTHER" id="PTHR43551">
    <property type="entry name" value="FUMARATE REDUCTASE IRON-SULFUR SUBUNIT"/>
    <property type="match status" value="1"/>
</dbReference>
<reference evidence="8 9" key="1">
    <citation type="submission" date="2007-08" db="EMBL/GenBank/DDBJ databases">
        <title>Complete sequence of Roseiflexus castenholzii DSM 13941.</title>
        <authorList>
            <consortium name="US DOE Joint Genome Institute"/>
            <person name="Copeland A."/>
            <person name="Lucas S."/>
            <person name="Lapidus A."/>
            <person name="Barry K."/>
            <person name="Glavina del Rio T."/>
            <person name="Dalin E."/>
            <person name="Tice H."/>
            <person name="Pitluck S."/>
            <person name="Thompson L.S."/>
            <person name="Brettin T."/>
            <person name="Bruce D."/>
            <person name="Detter J.C."/>
            <person name="Han C."/>
            <person name="Tapia R."/>
            <person name="Schmutz J."/>
            <person name="Larimer F."/>
            <person name="Land M."/>
            <person name="Hauser L."/>
            <person name="Kyrpides N."/>
            <person name="Mikhailova N."/>
            <person name="Bryant D.A."/>
            <person name="Hanada S."/>
            <person name="Tsukatani Y."/>
            <person name="Richardson P."/>
        </authorList>
    </citation>
    <scope>NUCLEOTIDE SEQUENCE [LARGE SCALE GENOMIC DNA]</scope>
    <source>
        <strain evidence="9">DSM 13941 / HLO8</strain>
    </source>
</reference>
<accession>A7NHR7</accession>
<proteinExistence type="predicted"/>
<dbReference type="HOGENOM" id="CLU_023081_6_0_0"/>
<dbReference type="Proteomes" id="UP000000263">
    <property type="component" value="Chromosome"/>
</dbReference>
<dbReference type="RefSeq" id="WP_012119444.1">
    <property type="nucleotide sequence ID" value="NC_009767.1"/>
</dbReference>
<dbReference type="KEGG" id="rca:Rcas_0899"/>
<keyword evidence="9" id="KW-1185">Reference proteome</keyword>
<feature type="domain" description="4Fe-4S ferredoxin-type" evidence="7">
    <location>
        <begin position="18"/>
        <end position="47"/>
    </location>
</feature>
<keyword evidence="6" id="KW-0411">Iron-sulfur</keyword>